<dbReference type="InterPro" id="IPR010562">
    <property type="entry name" value="Haemolymph_juvenile_hormone-bd"/>
</dbReference>
<dbReference type="Gene3D" id="3.15.10.30">
    <property type="entry name" value="Haemolymph juvenile hormone binding protein"/>
    <property type="match status" value="1"/>
</dbReference>
<dbReference type="Proteomes" id="UP000504606">
    <property type="component" value="Unplaced"/>
</dbReference>
<evidence type="ECO:0000256" key="1">
    <source>
        <dbReference type="SAM" id="SignalP"/>
    </source>
</evidence>
<accession>A0A6J1T3P7</accession>
<feature type="signal peptide" evidence="1">
    <location>
        <begin position="1"/>
        <end position="21"/>
    </location>
</feature>
<keyword evidence="1" id="KW-0732">Signal</keyword>
<name>A0A6J1T3P7_FRAOC</name>
<keyword evidence="2" id="KW-1185">Reference proteome</keyword>
<organism evidence="2 3">
    <name type="scientific">Frankliniella occidentalis</name>
    <name type="common">Western flower thrips</name>
    <name type="synonym">Euthrips occidentalis</name>
    <dbReference type="NCBI Taxonomy" id="133901"/>
    <lineage>
        <taxon>Eukaryota</taxon>
        <taxon>Metazoa</taxon>
        <taxon>Ecdysozoa</taxon>
        <taxon>Arthropoda</taxon>
        <taxon>Hexapoda</taxon>
        <taxon>Insecta</taxon>
        <taxon>Pterygota</taxon>
        <taxon>Neoptera</taxon>
        <taxon>Paraneoptera</taxon>
        <taxon>Thysanoptera</taxon>
        <taxon>Terebrantia</taxon>
        <taxon>Thripoidea</taxon>
        <taxon>Thripidae</taxon>
        <taxon>Frankliniella</taxon>
    </lineage>
</organism>
<dbReference type="RefSeq" id="XP_026287913.2">
    <property type="nucleotide sequence ID" value="XM_026432128.2"/>
</dbReference>
<dbReference type="SMART" id="SM00700">
    <property type="entry name" value="JHBP"/>
    <property type="match status" value="1"/>
</dbReference>
<dbReference type="GO" id="GO:0005615">
    <property type="term" value="C:extracellular space"/>
    <property type="evidence" value="ECO:0007669"/>
    <property type="project" value="TreeGrafter"/>
</dbReference>
<protein>
    <submittedName>
        <fullName evidence="3">Protein takeout-like</fullName>
    </submittedName>
</protein>
<feature type="chain" id="PRO_5039144183" evidence="1">
    <location>
        <begin position="22"/>
        <end position="257"/>
    </location>
</feature>
<dbReference type="PANTHER" id="PTHR11008:SF32">
    <property type="entry name" value="CIRCADIAN CLOCK-CONTROLLED PROTEIN DAYWAKE-RELATED"/>
    <property type="match status" value="1"/>
</dbReference>
<dbReference type="Pfam" id="PF06585">
    <property type="entry name" value="JHBP"/>
    <property type="match status" value="1"/>
</dbReference>
<dbReference type="InterPro" id="IPR038606">
    <property type="entry name" value="To_sf"/>
</dbReference>
<dbReference type="KEGG" id="foc:113213157"/>
<dbReference type="AlphaFoldDB" id="A0A6J1T3P7"/>
<dbReference type="PANTHER" id="PTHR11008">
    <property type="entry name" value="PROTEIN TAKEOUT-LIKE PROTEIN"/>
    <property type="match status" value="1"/>
</dbReference>
<dbReference type="OrthoDB" id="8190514at2759"/>
<gene>
    <name evidence="3" type="primary">LOC113213157</name>
</gene>
<proteinExistence type="predicted"/>
<reference evidence="3" key="1">
    <citation type="submission" date="2025-08" db="UniProtKB">
        <authorList>
            <consortium name="RefSeq"/>
        </authorList>
    </citation>
    <scope>IDENTIFICATION</scope>
    <source>
        <tissue evidence="3">Whole organism</tissue>
    </source>
</reference>
<evidence type="ECO:0000313" key="3">
    <source>
        <dbReference type="RefSeq" id="XP_026287913.2"/>
    </source>
</evidence>
<evidence type="ECO:0000313" key="2">
    <source>
        <dbReference type="Proteomes" id="UP000504606"/>
    </source>
</evidence>
<sequence>MGLPLRTTLALLLVCAGAASGAAPLFRCPRGPTFNACFSRSLLRVVRAMGYGDAAAGIPKLDPLLVPVMPVSRHDGAALNMNLTFYNMRISDITHNVVMHSLKFDVDNLEMDIRFSRPQVNFRGTYKTDGKILWLPVWGSGPFQMHMGTVFERYRIKGERRVGPDGQAYMHIVDYASTLEPRQMSLDFQNLFNGNWLLGKGANSLINSRWETIYGEIAPLSDRHFSNIMRPHWEDVFSREPLDIMFPRPTRYFYFFD</sequence>
<dbReference type="GeneID" id="113213157"/>